<dbReference type="GO" id="GO:0005737">
    <property type="term" value="C:cytoplasm"/>
    <property type="evidence" value="ECO:0007669"/>
    <property type="project" value="TreeGrafter"/>
</dbReference>
<evidence type="ECO:0000259" key="5">
    <source>
        <dbReference type="Pfam" id="PF07992"/>
    </source>
</evidence>
<dbReference type="PRINTS" id="PR00368">
    <property type="entry name" value="FADPNR"/>
</dbReference>
<dbReference type="InterPro" id="IPR016156">
    <property type="entry name" value="FAD/NAD-linked_Rdtase_dimer_sf"/>
</dbReference>
<keyword evidence="2" id="KW-0285">Flavoprotein</keyword>
<dbReference type="InterPro" id="IPR050446">
    <property type="entry name" value="FAD-oxidoreductase/Apoptosis"/>
</dbReference>
<feature type="domain" description="Reductase C-terminal" evidence="6">
    <location>
        <begin position="322"/>
        <end position="405"/>
    </location>
</feature>
<evidence type="ECO:0000256" key="2">
    <source>
        <dbReference type="ARBA" id="ARBA00022630"/>
    </source>
</evidence>
<dbReference type="Pfam" id="PF07992">
    <property type="entry name" value="Pyr_redox_2"/>
    <property type="match status" value="1"/>
</dbReference>
<proteinExistence type="predicted"/>
<comment type="cofactor">
    <cofactor evidence="1">
        <name>FAD</name>
        <dbReference type="ChEBI" id="CHEBI:57692"/>
    </cofactor>
</comment>
<dbReference type="InterPro" id="IPR036188">
    <property type="entry name" value="FAD/NAD-bd_sf"/>
</dbReference>
<dbReference type="AlphaFoldDB" id="A0A1I3YA42"/>
<keyword evidence="8" id="KW-1185">Reference proteome</keyword>
<dbReference type="SUPFAM" id="SSF55424">
    <property type="entry name" value="FAD/NAD-linked reductases, dimerisation (C-terminal) domain"/>
    <property type="match status" value="1"/>
</dbReference>
<protein>
    <submittedName>
        <fullName evidence="7">3-phenylpropionate/trans-cinnamate dioxygenase ferredoxin reductase subunit</fullName>
    </submittedName>
</protein>
<dbReference type="Proteomes" id="UP000323300">
    <property type="component" value="Unassembled WGS sequence"/>
</dbReference>
<name>A0A1I3YA42_9HYPH</name>
<dbReference type="RefSeq" id="WP_188130378.1">
    <property type="nucleotide sequence ID" value="NZ_BSPE01000007.1"/>
</dbReference>
<dbReference type="GO" id="GO:0051213">
    <property type="term" value="F:dioxygenase activity"/>
    <property type="evidence" value="ECO:0007669"/>
    <property type="project" value="UniProtKB-KW"/>
</dbReference>
<dbReference type="Gene3D" id="3.30.390.30">
    <property type="match status" value="1"/>
</dbReference>
<organism evidence="7 8">
    <name type="scientific">Neomesorhizobium albiziae</name>
    <dbReference type="NCBI Taxonomy" id="335020"/>
    <lineage>
        <taxon>Bacteria</taxon>
        <taxon>Pseudomonadati</taxon>
        <taxon>Pseudomonadota</taxon>
        <taxon>Alphaproteobacteria</taxon>
        <taxon>Hyphomicrobiales</taxon>
        <taxon>Phyllobacteriaceae</taxon>
        <taxon>Neomesorhizobium</taxon>
    </lineage>
</organism>
<dbReference type="InterPro" id="IPR028202">
    <property type="entry name" value="Reductase_C"/>
</dbReference>
<dbReference type="PANTHER" id="PTHR43557">
    <property type="entry name" value="APOPTOSIS-INDUCING FACTOR 1"/>
    <property type="match status" value="1"/>
</dbReference>
<dbReference type="PRINTS" id="PR00411">
    <property type="entry name" value="PNDRDTASEI"/>
</dbReference>
<feature type="domain" description="FAD/NAD(P)-binding" evidence="5">
    <location>
        <begin position="7"/>
        <end position="303"/>
    </location>
</feature>
<evidence type="ECO:0000259" key="6">
    <source>
        <dbReference type="Pfam" id="PF14759"/>
    </source>
</evidence>
<dbReference type="SUPFAM" id="SSF51905">
    <property type="entry name" value="FAD/NAD(P)-binding domain"/>
    <property type="match status" value="2"/>
</dbReference>
<dbReference type="PANTHER" id="PTHR43557:SF2">
    <property type="entry name" value="RIESKE DOMAIN-CONTAINING PROTEIN-RELATED"/>
    <property type="match status" value="1"/>
</dbReference>
<sequence length="406" mass="43607">MPGDLKNIIIVGSGHAGVELASALRHRGFDGSITIVGDEPDLPYQRPPLSKEFLKGPDDAGLPLKGEAFFPANSITLRLGERAKHIDRDNREIVLDDDNRLAYDHLILATGARNRIPPIPGLDHPSILELRTLENARLLNERLASLTHVTVVGGGFIGLEVAGLLRARDIAVDLVESTSVLMGRVLSSPMSAWFRSFHEQLGTKLHFETLVQGVHRDGAHTEVRLSNGRHFQTDSILIAAGIMPNAELAAEAGLSVDNGIVVDELLVTGDAAISAMGDCAAYPNVFTGGMARLESVQNAVDQARCIAARLTGEAKPYDGFPWFWSNQGSARLQIAGLSNGHDGTVLRGDPESGKFSIFLYRGDRLIAVESVNAAADHMMARRLLAAHRSVPKAVAADPAANLKELI</sequence>
<gene>
    <name evidence="7" type="ORF">SAMN04488498_104285</name>
</gene>
<evidence type="ECO:0000313" key="7">
    <source>
        <dbReference type="EMBL" id="SFK28239.1"/>
    </source>
</evidence>
<dbReference type="Pfam" id="PF14759">
    <property type="entry name" value="Reductase_C"/>
    <property type="match status" value="1"/>
</dbReference>
<keyword evidence="4" id="KW-0560">Oxidoreductase</keyword>
<dbReference type="GO" id="GO:0016651">
    <property type="term" value="F:oxidoreductase activity, acting on NAD(P)H"/>
    <property type="evidence" value="ECO:0007669"/>
    <property type="project" value="TreeGrafter"/>
</dbReference>
<dbReference type="InterPro" id="IPR023753">
    <property type="entry name" value="FAD/NAD-binding_dom"/>
</dbReference>
<dbReference type="Gene3D" id="3.50.50.60">
    <property type="entry name" value="FAD/NAD(P)-binding domain"/>
    <property type="match status" value="2"/>
</dbReference>
<dbReference type="EMBL" id="FOSL01000004">
    <property type="protein sequence ID" value="SFK28239.1"/>
    <property type="molecule type" value="Genomic_DNA"/>
</dbReference>
<evidence type="ECO:0000256" key="3">
    <source>
        <dbReference type="ARBA" id="ARBA00022827"/>
    </source>
</evidence>
<evidence type="ECO:0000256" key="1">
    <source>
        <dbReference type="ARBA" id="ARBA00001974"/>
    </source>
</evidence>
<evidence type="ECO:0000256" key="4">
    <source>
        <dbReference type="ARBA" id="ARBA00023002"/>
    </source>
</evidence>
<keyword evidence="7" id="KW-0223">Dioxygenase</keyword>
<accession>A0A1I3YA42</accession>
<evidence type="ECO:0000313" key="8">
    <source>
        <dbReference type="Proteomes" id="UP000323300"/>
    </source>
</evidence>
<reference evidence="7 8" key="1">
    <citation type="submission" date="2016-10" db="EMBL/GenBank/DDBJ databases">
        <authorList>
            <person name="Varghese N."/>
            <person name="Submissions S."/>
        </authorList>
    </citation>
    <scope>NUCLEOTIDE SEQUENCE [LARGE SCALE GENOMIC DNA]</scope>
    <source>
        <strain evidence="7 8">DSM 21822</strain>
    </source>
</reference>
<keyword evidence="3" id="KW-0274">FAD</keyword>